<feature type="domain" description="DDH" evidence="6">
    <location>
        <begin position="51"/>
        <end position="250"/>
    </location>
</feature>
<feature type="domain" description="DHHA1" evidence="7">
    <location>
        <begin position="376"/>
        <end position="469"/>
    </location>
</feature>
<dbReference type="InterPro" id="IPR051673">
    <property type="entry name" value="SSDNA_exonuclease_RecJ"/>
</dbReference>
<reference evidence="9 10" key="1">
    <citation type="submission" date="2023-02" db="EMBL/GenBank/DDBJ databases">
        <title>Novel Oscillospiraceae bacterial genomes.</title>
        <authorList>
            <person name="Srinivasan S."/>
            <person name="Austin M.N."/>
            <person name="Fiedler T.L."/>
            <person name="Strenk S.M."/>
            <person name="Agnew K.J."/>
            <person name="Nagana Gowda G.A."/>
            <person name="Raftery D."/>
            <person name="Beamer M.A."/>
            <person name="Achilles S.L."/>
            <person name="Wiesenfeld H.C."/>
            <person name="Fredricks D.N."/>
            <person name="Hillier S.L."/>
        </authorList>
    </citation>
    <scope>NUCLEOTIDE SEQUENCE [LARGE SCALE GENOMIC DNA]</scope>
    <source>
        <strain evidence="9 10">CHIC02 1186E3-8</strain>
    </source>
</reference>
<dbReference type="PANTHER" id="PTHR30255:SF2">
    <property type="entry name" value="SINGLE-STRANDED-DNA-SPECIFIC EXONUCLEASE RECJ"/>
    <property type="match status" value="1"/>
</dbReference>
<evidence type="ECO:0000259" key="8">
    <source>
        <dbReference type="Pfam" id="PF17768"/>
    </source>
</evidence>
<evidence type="ECO:0000256" key="2">
    <source>
        <dbReference type="ARBA" id="ARBA00019841"/>
    </source>
</evidence>
<dbReference type="Gene3D" id="3.90.1640.30">
    <property type="match status" value="2"/>
</dbReference>
<dbReference type="Proteomes" id="UP001220478">
    <property type="component" value="Chromosome"/>
</dbReference>
<evidence type="ECO:0000259" key="7">
    <source>
        <dbReference type="Pfam" id="PF02272"/>
    </source>
</evidence>
<dbReference type="InterPro" id="IPR041122">
    <property type="entry name" value="RecJ_OB"/>
</dbReference>
<evidence type="ECO:0000256" key="4">
    <source>
        <dbReference type="ARBA" id="ARBA00022801"/>
    </source>
</evidence>
<dbReference type="InterPro" id="IPR038763">
    <property type="entry name" value="DHH_sf"/>
</dbReference>
<sequence>MESLNNSDAIDAALASLPPENWQDSLLDPFALPDMAKFITVLQQALIEKRKILIYGDYDLDGMSAAATLYLTLLRLKYALQELQNAGELEINPKLAEFLQNLQSSGTFSQIVAQTRTDAGPVIQADYNLAVYIPDRLQEGYSISEKAVNYIISEKYDLVITVDCGVKSAAEIAKLNNAGITVLVSDHHECPEILPPAAAVVNPKREDSAYENRDLSGSAVVLKIVQALEQSWRIKGLLTAEIVEIAALGIISDVMQLSWENCLIVRIAFNKIKAGKAQVGLAILLQKLNLAPQRLTYADVAFYICPKFNACGRISDPYIGLSCLLAAKSDFADKCVAELLAVNEQRKLMTEKAAELAENYLYAHADALQNTILCVPLSAVHAGIIGIVAAKLQEKYLKPCLCFTNSDDSEKILKASGRSYGNFDLYKVVNTLFHRRPELFISFGGHKQAVGLSIKSEDFPQFTAALQELTTTENLLPENITYKYSAADNLPDLPELLRRNATEPYGQGRRAPIYLYCGTYRNIAALGKEGKHVRLETAAGKKLLAFNRPELQKMCTLTPNNIVLLLEAGINEYRGNLSAQYVIKNYCLTPLTHKLRTVMNLQGLKATTIYQVLVDYYLVLSKFSASALIYFSDAAFVETYFPLLRAYLHNEMQTEYTLSVTASIQCRQILAELGIISVFPLTNEVQLLKINRLQQKINLQAAPSYCRWVQNENK</sequence>
<dbReference type="Gene3D" id="3.10.310.30">
    <property type="match status" value="1"/>
</dbReference>
<dbReference type="Pfam" id="PF02272">
    <property type="entry name" value="DHHA1"/>
    <property type="match status" value="1"/>
</dbReference>
<accession>A0ABY8C484</accession>
<dbReference type="PANTHER" id="PTHR30255">
    <property type="entry name" value="SINGLE-STRANDED-DNA-SPECIFIC EXONUCLEASE RECJ"/>
    <property type="match status" value="1"/>
</dbReference>
<evidence type="ECO:0000313" key="9">
    <source>
        <dbReference type="EMBL" id="WEG35114.1"/>
    </source>
</evidence>
<proteinExistence type="inferred from homology"/>
<keyword evidence="5" id="KW-0269">Exonuclease</keyword>
<evidence type="ECO:0000256" key="3">
    <source>
        <dbReference type="ARBA" id="ARBA00022722"/>
    </source>
</evidence>
<evidence type="ECO:0000256" key="5">
    <source>
        <dbReference type="ARBA" id="ARBA00022839"/>
    </source>
</evidence>
<dbReference type="Pfam" id="PF01368">
    <property type="entry name" value="DHH"/>
    <property type="match status" value="1"/>
</dbReference>
<keyword evidence="10" id="KW-1185">Reference proteome</keyword>
<protein>
    <recommendedName>
        <fullName evidence="2">Single-stranded-DNA-specific exonuclease RecJ</fullName>
    </recommendedName>
</protein>
<dbReference type="InterPro" id="IPR003156">
    <property type="entry name" value="DHHA1_dom"/>
</dbReference>
<keyword evidence="3" id="KW-0540">Nuclease</keyword>
<dbReference type="Pfam" id="PF17768">
    <property type="entry name" value="RecJ_OB"/>
    <property type="match status" value="1"/>
</dbReference>
<evidence type="ECO:0000313" key="10">
    <source>
        <dbReference type="Proteomes" id="UP001220478"/>
    </source>
</evidence>
<dbReference type="RefSeq" id="WP_315571143.1">
    <property type="nucleotide sequence ID" value="NZ_CP118868.1"/>
</dbReference>
<evidence type="ECO:0000259" key="6">
    <source>
        <dbReference type="Pfam" id="PF01368"/>
    </source>
</evidence>
<name>A0ABY8C484_9FIRM</name>
<gene>
    <name evidence="9" type="ORF">PYS61_04020</name>
</gene>
<evidence type="ECO:0000256" key="1">
    <source>
        <dbReference type="ARBA" id="ARBA00005915"/>
    </source>
</evidence>
<dbReference type="InterPro" id="IPR001667">
    <property type="entry name" value="DDH_dom"/>
</dbReference>
<organism evidence="9 10">
    <name type="scientific">Amygdalobacter indicium</name>
    <dbReference type="NCBI Taxonomy" id="3029272"/>
    <lineage>
        <taxon>Bacteria</taxon>
        <taxon>Bacillati</taxon>
        <taxon>Bacillota</taxon>
        <taxon>Clostridia</taxon>
        <taxon>Eubacteriales</taxon>
        <taxon>Oscillospiraceae</taxon>
        <taxon>Amygdalobacter</taxon>
    </lineage>
</organism>
<keyword evidence="4" id="KW-0378">Hydrolase</keyword>
<comment type="similarity">
    <text evidence="1">Belongs to the RecJ family.</text>
</comment>
<feature type="domain" description="RecJ OB" evidence="8">
    <location>
        <begin position="501"/>
        <end position="584"/>
    </location>
</feature>
<dbReference type="SUPFAM" id="SSF64182">
    <property type="entry name" value="DHH phosphoesterases"/>
    <property type="match status" value="1"/>
</dbReference>
<dbReference type="EMBL" id="CP118868">
    <property type="protein sequence ID" value="WEG35114.1"/>
    <property type="molecule type" value="Genomic_DNA"/>
</dbReference>